<keyword evidence="2" id="KW-1185">Reference proteome</keyword>
<dbReference type="KEGG" id="cle:Clole_1034"/>
<accession>F2JRF7</accession>
<dbReference type="HOGENOM" id="CLU_142916_0_0_9"/>
<protein>
    <submittedName>
        <fullName evidence="1">Uncharacterized protein</fullName>
    </submittedName>
</protein>
<reference evidence="1 2" key="1">
    <citation type="journal article" date="2011" name="J. Bacteriol.">
        <title>Complete genome sequence of the cellulose-degrading bacterium Cellulosilyticum lentocellum.</title>
        <authorList>
            <consortium name="US DOE Joint Genome Institute"/>
            <person name="Miller D.A."/>
            <person name="Suen G."/>
            <person name="Bruce D."/>
            <person name="Copeland A."/>
            <person name="Cheng J.F."/>
            <person name="Detter C."/>
            <person name="Goodwin L.A."/>
            <person name="Han C.S."/>
            <person name="Hauser L.J."/>
            <person name="Land M.L."/>
            <person name="Lapidus A."/>
            <person name="Lucas S."/>
            <person name="Meincke L."/>
            <person name="Pitluck S."/>
            <person name="Tapia R."/>
            <person name="Teshima H."/>
            <person name="Woyke T."/>
            <person name="Fox B.G."/>
            <person name="Angert E.R."/>
            <person name="Currie C.R."/>
        </authorList>
    </citation>
    <scope>NUCLEOTIDE SEQUENCE [LARGE SCALE GENOMIC DNA]</scope>
    <source>
        <strain evidence="2">ATCC 49066 / DSM 5427 / NCIMB 11756 / RHM5</strain>
    </source>
</reference>
<dbReference type="RefSeq" id="WP_013656065.1">
    <property type="nucleotide sequence ID" value="NC_015275.1"/>
</dbReference>
<dbReference type="EMBL" id="CP002582">
    <property type="protein sequence ID" value="ADZ82766.1"/>
    <property type="molecule type" value="Genomic_DNA"/>
</dbReference>
<dbReference type="STRING" id="642492.Clole_1034"/>
<dbReference type="Proteomes" id="UP000008467">
    <property type="component" value="Chromosome"/>
</dbReference>
<dbReference type="eggNOG" id="ENOG50335QY">
    <property type="taxonomic scope" value="Bacteria"/>
</dbReference>
<proteinExistence type="predicted"/>
<name>F2JRF7_CELLD</name>
<evidence type="ECO:0000313" key="1">
    <source>
        <dbReference type="EMBL" id="ADZ82766.1"/>
    </source>
</evidence>
<organism evidence="1 2">
    <name type="scientific">Cellulosilyticum lentocellum (strain ATCC 49066 / DSM 5427 / NCIMB 11756 / RHM5)</name>
    <name type="common">Clostridium lentocellum</name>
    <dbReference type="NCBI Taxonomy" id="642492"/>
    <lineage>
        <taxon>Bacteria</taxon>
        <taxon>Bacillati</taxon>
        <taxon>Bacillota</taxon>
        <taxon>Clostridia</taxon>
        <taxon>Lachnospirales</taxon>
        <taxon>Cellulosilyticaceae</taxon>
        <taxon>Cellulosilyticum</taxon>
    </lineage>
</organism>
<gene>
    <name evidence="1" type="ordered locus">Clole_1034</name>
</gene>
<evidence type="ECO:0000313" key="2">
    <source>
        <dbReference type="Proteomes" id="UP000008467"/>
    </source>
</evidence>
<dbReference type="AlphaFoldDB" id="F2JRF7"/>
<sequence>MKIECTKEEFKVLLDMVYAGNILINSMRSQEEKIEEYANMEQFFLSKAKEYGLENIAEYDEEYSEYIPTREYEDEDFNGYIDEYETRVFWEELIMRLARRDALNYAGDVDQDITKAALKEMQFKLEDKYEEEIEANGIMNLKVITWNENNANS</sequence>